<dbReference type="PANTHER" id="PTHR35889:SF3">
    <property type="entry name" value="F-BOX DOMAIN-CONTAINING PROTEIN"/>
    <property type="match status" value="1"/>
</dbReference>
<dbReference type="InterPro" id="IPR011444">
    <property type="entry name" value="DUF1549"/>
</dbReference>
<reference evidence="3" key="1">
    <citation type="submission" date="2021-05" db="EMBL/GenBank/DDBJ databases">
        <title>Complete genome sequence of the cellulolytic planctomycete Telmatocola sphagniphila SP2T and characterization of the first cellulase from planctomycetes.</title>
        <authorList>
            <person name="Rakitin A.L."/>
            <person name="Beletsky A.V."/>
            <person name="Naumoff D.G."/>
            <person name="Kulichevskaya I.S."/>
            <person name="Mardanov A.V."/>
            <person name="Ravin N.V."/>
            <person name="Dedysh S.N."/>
        </authorList>
    </citation>
    <scope>NUCLEOTIDE SEQUENCE</scope>
    <source>
        <strain evidence="3">SP2T</strain>
    </source>
</reference>
<gene>
    <name evidence="3" type="ORF">KIH39_07420</name>
</gene>
<organism evidence="3 4">
    <name type="scientific">Telmatocola sphagniphila</name>
    <dbReference type="NCBI Taxonomy" id="1123043"/>
    <lineage>
        <taxon>Bacteria</taxon>
        <taxon>Pseudomonadati</taxon>
        <taxon>Planctomycetota</taxon>
        <taxon>Planctomycetia</taxon>
        <taxon>Gemmatales</taxon>
        <taxon>Gemmataceae</taxon>
    </lineage>
</organism>
<dbReference type="InterPro" id="IPR022655">
    <property type="entry name" value="DUF1553"/>
</dbReference>
<keyword evidence="4" id="KW-1185">Reference proteome</keyword>
<dbReference type="Proteomes" id="UP000676194">
    <property type="component" value="Chromosome"/>
</dbReference>
<protein>
    <submittedName>
        <fullName evidence="3">DUF1553 domain-containing protein</fullName>
    </submittedName>
</protein>
<evidence type="ECO:0000313" key="4">
    <source>
        <dbReference type="Proteomes" id="UP000676194"/>
    </source>
</evidence>
<feature type="domain" description="DUF1553" evidence="2">
    <location>
        <begin position="636"/>
        <end position="889"/>
    </location>
</feature>
<name>A0A8E6EWF1_9BACT</name>
<dbReference type="Pfam" id="PF07587">
    <property type="entry name" value="PSD1"/>
    <property type="match status" value="1"/>
</dbReference>
<dbReference type="EMBL" id="CP074694">
    <property type="protein sequence ID" value="QVL33727.1"/>
    <property type="molecule type" value="Genomic_DNA"/>
</dbReference>
<accession>A0A8E6EWF1</accession>
<evidence type="ECO:0000259" key="2">
    <source>
        <dbReference type="Pfam" id="PF07587"/>
    </source>
</evidence>
<dbReference type="AlphaFoldDB" id="A0A8E6EWF1"/>
<evidence type="ECO:0000313" key="3">
    <source>
        <dbReference type="EMBL" id="QVL33727.1"/>
    </source>
</evidence>
<feature type="domain" description="DUF1549" evidence="1">
    <location>
        <begin position="70"/>
        <end position="284"/>
    </location>
</feature>
<evidence type="ECO:0000259" key="1">
    <source>
        <dbReference type="Pfam" id="PF07583"/>
    </source>
</evidence>
<proteinExistence type="predicted"/>
<dbReference type="PANTHER" id="PTHR35889">
    <property type="entry name" value="CYCLOINULO-OLIGOSACCHARIDE FRUCTANOTRANSFERASE-RELATED"/>
    <property type="match status" value="1"/>
</dbReference>
<dbReference type="RefSeq" id="WP_213498685.1">
    <property type="nucleotide sequence ID" value="NZ_CP074694.1"/>
</dbReference>
<dbReference type="KEGG" id="tsph:KIH39_07420"/>
<sequence>MRSSPALLLLLLLAPGLGWLAGDFSALPLLAQSKETGKESPASDFWSFQPIRRPKIPTPPTEDRTWVRTPIDAFILDTLHAHGLRPSPEASKRVLARRVSLDLTGLPPTPKELEDYLRDSSPEAYEKLVDRLLASPHYGERWARHWLDIAHYADSHGQDQDRFRPNAWPYRDYLIRSFNADKPYARLTQEQIAGDVLFPDNPEALLATGFLAAGPWDESGLRDINENSIDRQVARYLDRDDIVTSTMTTFMGLTVHCARCHDHKFDPISQAEYYGLQAVFAGIDKAERPYDPDPKVAVQRRELNAELERIRSLKGRTDKTLLTPERQKAVAAFEQQRKAATSAWFVPVPETWQAQKGSSLRALLDRSILAVGPTPEKDTYTITLSTDQIGITGVRLELLCDDTLPHLGPGRASNGNLHLSEIRIRVHPLGKPDQVKLVRVKTARADFNQADWGIEKAIDQIPSTAWGIHPEEGKPHTGVFAFEKPVGFEGGTIFQIELDQIHGGGHLIGRFRLGLTTSKNLLEIAAPLPEPIAALLALPETQRADLQRCELSRWLWENQLSREWDSLPPQSRIYCGTNQFPSEGSFRPATTPRPVHILKRGEISRPGALATPAALEALAEVKTAFVLKNPQDEGQRRGALAKWITDRENPLFWRVLVNRIWHYHFGKGIVDTPNDFGKMGGPPSHPELLDWLATEFRDQGGSLKKLHKMIVLSSTYRQAVSSNPEAEQKDADNRLLWRMNRGRLDAESLRDSVLRISGRLDEKMYGPPVKHFLTQPGIHVTPTADYEQFDVDSPEASRRSVYRFLFRTRPDPLLEALDCPDASQSAPVRNTSVSATQALVLWNDKFILKQSEHLAKLAEQSASDSAGRLEFIAQRVLLRNPTTEEVKLWGEYARHHGWANLCRVLFNCSEFLFID</sequence>
<dbReference type="Pfam" id="PF07583">
    <property type="entry name" value="PSCyt2"/>
    <property type="match status" value="1"/>
</dbReference>